<evidence type="ECO:0000256" key="5">
    <source>
        <dbReference type="ARBA" id="ARBA00023004"/>
    </source>
</evidence>
<keyword evidence="2" id="KW-0004">4Fe-4S</keyword>
<dbReference type="NCBIfam" id="TIGR04085">
    <property type="entry name" value="rSAM_more_4Fe4S"/>
    <property type="match status" value="1"/>
</dbReference>
<dbReference type="EMBL" id="UOGC01000100">
    <property type="protein sequence ID" value="VAX20102.1"/>
    <property type="molecule type" value="Genomic_DNA"/>
</dbReference>
<dbReference type="SUPFAM" id="SSF102114">
    <property type="entry name" value="Radical SAM enzymes"/>
    <property type="match status" value="1"/>
</dbReference>
<evidence type="ECO:0000256" key="2">
    <source>
        <dbReference type="ARBA" id="ARBA00022485"/>
    </source>
</evidence>
<dbReference type="InterPro" id="IPR006638">
    <property type="entry name" value="Elp3/MiaA/NifB-like_rSAM"/>
</dbReference>
<keyword evidence="3" id="KW-0949">S-adenosyl-L-methionine</keyword>
<dbReference type="GO" id="GO:0046872">
    <property type="term" value="F:metal ion binding"/>
    <property type="evidence" value="ECO:0007669"/>
    <property type="project" value="UniProtKB-KW"/>
</dbReference>
<proteinExistence type="predicted"/>
<dbReference type="Pfam" id="PF04055">
    <property type="entry name" value="Radical_SAM"/>
    <property type="match status" value="1"/>
</dbReference>
<dbReference type="Gene3D" id="3.20.20.70">
    <property type="entry name" value="Aldolase class I"/>
    <property type="match status" value="1"/>
</dbReference>
<feature type="domain" description="Radical SAM core" evidence="8">
    <location>
        <begin position="41"/>
        <end position="257"/>
    </location>
</feature>
<dbReference type="PIRSF" id="PIRSF037420">
    <property type="entry name" value="PQQ_syn_pqqE"/>
    <property type="match status" value="1"/>
</dbReference>
<dbReference type="GO" id="GO:0006783">
    <property type="term" value="P:heme biosynthetic process"/>
    <property type="evidence" value="ECO:0007669"/>
    <property type="project" value="TreeGrafter"/>
</dbReference>
<name>A0A3B1BWD4_9ZZZZ</name>
<dbReference type="SFLD" id="SFLDG01386">
    <property type="entry name" value="main_SPASM_domain-containing"/>
    <property type="match status" value="1"/>
</dbReference>
<dbReference type="GO" id="GO:0051539">
    <property type="term" value="F:4 iron, 4 sulfur cluster binding"/>
    <property type="evidence" value="ECO:0007669"/>
    <property type="project" value="UniProtKB-KW"/>
</dbReference>
<sequence>MIGISALYCDTENEGDAIRYGKQSHGMKQRPHAHTVPKSARERRPVTAWNITRTCNLKCIHCYTDSEEKAYQGELTTEEGKQLITDLNEFGIPALLFSGGEPLVRKDIWELAEHASKLGMRCTLSTNGTQIDEVVARKIKDLGFTYVGISLDGIGEINDHFRGKEGAFKRAVKGFKNCVAVDQRVGLRLTLTRHNYENLHQIFDFIEAEEIQRACFYHLVYSGRGEGLADEDLTHEETRNAMNIILDRTQDFHKRGLHKDILTVDNHVDGPYMYLKLLEQGRDEKAKEVKKMLEWNGGGRYSSGVSFGDIDFHGNVHADQFWMHHTLGNVRDRKFGDIWLDESDPVMKILKNRLGYLKGKCTKCKFLNMCGGALRVRADLVFNDPCAPDPACYLTDEECGITPEMRAELKAKGEDFPVPEHLLTKSTTA</sequence>
<feature type="compositionally biased region" description="Basic residues" evidence="7">
    <location>
        <begin position="25"/>
        <end position="35"/>
    </location>
</feature>
<dbReference type="InterPro" id="IPR058240">
    <property type="entry name" value="rSAM_sf"/>
</dbReference>
<dbReference type="PANTHER" id="PTHR11228:SF7">
    <property type="entry name" value="PQQA PEPTIDE CYCLASE"/>
    <property type="match status" value="1"/>
</dbReference>
<evidence type="ECO:0000256" key="1">
    <source>
        <dbReference type="ARBA" id="ARBA00001966"/>
    </source>
</evidence>
<dbReference type="AlphaFoldDB" id="A0A3B1BWD4"/>
<reference evidence="9" key="1">
    <citation type="submission" date="2018-06" db="EMBL/GenBank/DDBJ databases">
        <authorList>
            <person name="Zhirakovskaya E."/>
        </authorList>
    </citation>
    <scope>NUCLEOTIDE SEQUENCE</scope>
</reference>
<evidence type="ECO:0000256" key="4">
    <source>
        <dbReference type="ARBA" id="ARBA00022723"/>
    </source>
</evidence>
<dbReference type="InterPro" id="IPR050377">
    <property type="entry name" value="Radical_SAM_PqqE_MftC-like"/>
</dbReference>
<organism evidence="9">
    <name type="scientific">hydrothermal vent metagenome</name>
    <dbReference type="NCBI Taxonomy" id="652676"/>
    <lineage>
        <taxon>unclassified sequences</taxon>
        <taxon>metagenomes</taxon>
        <taxon>ecological metagenomes</taxon>
    </lineage>
</organism>
<keyword evidence="4" id="KW-0479">Metal-binding</keyword>
<dbReference type="CDD" id="cd01335">
    <property type="entry name" value="Radical_SAM"/>
    <property type="match status" value="1"/>
</dbReference>
<evidence type="ECO:0000256" key="3">
    <source>
        <dbReference type="ARBA" id="ARBA00022691"/>
    </source>
</evidence>
<dbReference type="SFLD" id="SFLDS00029">
    <property type="entry name" value="Radical_SAM"/>
    <property type="match status" value="1"/>
</dbReference>
<evidence type="ECO:0000313" key="9">
    <source>
        <dbReference type="EMBL" id="VAX20102.1"/>
    </source>
</evidence>
<dbReference type="InterPro" id="IPR017200">
    <property type="entry name" value="PqqE-like"/>
</dbReference>
<feature type="region of interest" description="Disordered" evidence="7">
    <location>
        <begin position="24"/>
        <end position="43"/>
    </location>
</feature>
<dbReference type="CDD" id="cd21123">
    <property type="entry name" value="SPASM_MftC-like"/>
    <property type="match status" value="1"/>
</dbReference>
<accession>A0A3B1BWD4</accession>
<protein>
    <submittedName>
        <fullName evidence="9">Radical SAM heme biosynthesis protein AhbC, 12,18-didecarboxysirohaem deacetylase</fullName>
    </submittedName>
</protein>
<evidence type="ECO:0000256" key="7">
    <source>
        <dbReference type="SAM" id="MobiDB-lite"/>
    </source>
</evidence>
<dbReference type="SFLD" id="SFLDG01067">
    <property type="entry name" value="SPASM/twitch_domain_containing"/>
    <property type="match status" value="1"/>
</dbReference>
<dbReference type="FunFam" id="3.20.20.70:FF:000188">
    <property type="entry name" value="Mycofactocin radical SAM maturase MftC"/>
    <property type="match status" value="1"/>
</dbReference>
<dbReference type="PROSITE" id="PS51918">
    <property type="entry name" value="RADICAL_SAM"/>
    <property type="match status" value="1"/>
</dbReference>
<dbReference type="SMART" id="SM00729">
    <property type="entry name" value="Elp3"/>
    <property type="match status" value="1"/>
</dbReference>
<keyword evidence="6" id="KW-0411">Iron-sulfur</keyword>
<evidence type="ECO:0000256" key="6">
    <source>
        <dbReference type="ARBA" id="ARBA00023014"/>
    </source>
</evidence>
<gene>
    <name evidence="9" type="ORF">MNBD_NITROSPINAE01-682</name>
</gene>
<keyword evidence="5" id="KW-0408">Iron</keyword>
<evidence type="ECO:0000259" key="8">
    <source>
        <dbReference type="PROSITE" id="PS51918"/>
    </source>
</evidence>
<dbReference type="InterPro" id="IPR013785">
    <property type="entry name" value="Aldolase_TIM"/>
</dbReference>
<dbReference type="InterPro" id="IPR007197">
    <property type="entry name" value="rSAM"/>
</dbReference>
<comment type="cofactor">
    <cofactor evidence="1">
        <name>[4Fe-4S] cluster</name>
        <dbReference type="ChEBI" id="CHEBI:49883"/>
    </cofactor>
</comment>
<dbReference type="PANTHER" id="PTHR11228">
    <property type="entry name" value="RADICAL SAM DOMAIN PROTEIN"/>
    <property type="match status" value="1"/>
</dbReference>
<dbReference type="InterPro" id="IPR023885">
    <property type="entry name" value="4Fe4S-binding_SPASM_dom"/>
</dbReference>
<dbReference type="GO" id="GO:0003824">
    <property type="term" value="F:catalytic activity"/>
    <property type="evidence" value="ECO:0007669"/>
    <property type="project" value="InterPro"/>
</dbReference>